<dbReference type="KEGG" id="bsan:CHH28_14715"/>
<dbReference type="AlphaFoldDB" id="A0A222FM66"/>
<proteinExistence type="predicted"/>
<keyword evidence="2" id="KW-1185">Reference proteome</keyword>
<dbReference type="OrthoDB" id="6402248at2"/>
<dbReference type="Proteomes" id="UP000202440">
    <property type="component" value="Chromosome"/>
</dbReference>
<protein>
    <recommendedName>
        <fullName evidence="3">DUF4269 domain-containing protein</fullName>
    </recommendedName>
</protein>
<dbReference type="RefSeq" id="WP_094061023.1">
    <property type="nucleotide sequence ID" value="NZ_CP022530.1"/>
</dbReference>
<dbReference type="EMBL" id="CP022530">
    <property type="protein sequence ID" value="ASP39849.1"/>
    <property type="molecule type" value="Genomic_DNA"/>
</dbReference>
<name>A0A222FM66_9GAMM</name>
<dbReference type="Pfam" id="PF14091">
    <property type="entry name" value="DUF4269"/>
    <property type="match status" value="1"/>
</dbReference>
<reference evidence="1 2" key="1">
    <citation type="submission" date="2017-07" db="EMBL/GenBank/DDBJ databases">
        <title>Annotated genome sequence of Bacterioplanes sanyensis isolated from Red Sea.</title>
        <authorList>
            <person name="Rehman Z.U."/>
        </authorList>
    </citation>
    <scope>NUCLEOTIDE SEQUENCE [LARGE SCALE GENOMIC DNA]</scope>
    <source>
        <strain evidence="1 2">NV9</strain>
    </source>
</reference>
<sequence length="171" mass="19352">MPSDRITAALRAIDESSILTALQNYQPHVVSTILIGLDTDLSDIDILCCYQRQSQFVKELHQHCSGFDGFRKKASADRIVAEFRYADFLFEIYASNTPTQEQPGYRHFRIMQRLLALGGETFRARVVALKQSGLKTEPAMCAVLSIDGDPYTAILDVEHWTDGQLLQRLRT</sequence>
<gene>
    <name evidence="1" type="ORF">CHH28_14715</name>
</gene>
<organism evidence="1 2">
    <name type="scientific">Bacterioplanes sanyensis</name>
    <dbReference type="NCBI Taxonomy" id="1249553"/>
    <lineage>
        <taxon>Bacteria</taxon>
        <taxon>Pseudomonadati</taxon>
        <taxon>Pseudomonadota</taxon>
        <taxon>Gammaproteobacteria</taxon>
        <taxon>Oceanospirillales</taxon>
        <taxon>Oceanospirillaceae</taxon>
        <taxon>Bacterioplanes</taxon>
    </lineage>
</organism>
<evidence type="ECO:0000313" key="2">
    <source>
        <dbReference type="Proteomes" id="UP000202440"/>
    </source>
</evidence>
<accession>A0A222FM66</accession>
<dbReference type="InterPro" id="IPR025365">
    <property type="entry name" value="DUF4269"/>
</dbReference>
<evidence type="ECO:0000313" key="1">
    <source>
        <dbReference type="EMBL" id="ASP39849.1"/>
    </source>
</evidence>
<evidence type="ECO:0008006" key="3">
    <source>
        <dbReference type="Google" id="ProtNLM"/>
    </source>
</evidence>